<dbReference type="Proteomes" id="UP001500957">
    <property type="component" value="Unassembled WGS sequence"/>
</dbReference>
<dbReference type="RefSeq" id="WP_344608971.1">
    <property type="nucleotide sequence ID" value="NZ_BAAAHE010000049.1"/>
</dbReference>
<feature type="transmembrane region" description="Helical" evidence="1">
    <location>
        <begin position="20"/>
        <end position="42"/>
    </location>
</feature>
<organism evidence="2 3">
    <name type="scientific">Sporichthya brevicatena</name>
    <dbReference type="NCBI Taxonomy" id="171442"/>
    <lineage>
        <taxon>Bacteria</taxon>
        <taxon>Bacillati</taxon>
        <taxon>Actinomycetota</taxon>
        <taxon>Actinomycetes</taxon>
        <taxon>Sporichthyales</taxon>
        <taxon>Sporichthyaceae</taxon>
        <taxon>Sporichthya</taxon>
    </lineage>
</organism>
<evidence type="ECO:0000313" key="3">
    <source>
        <dbReference type="Proteomes" id="UP001500957"/>
    </source>
</evidence>
<dbReference type="SUPFAM" id="SSF49452">
    <property type="entry name" value="Starch-binding domain-like"/>
    <property type="match status" value="1"/>
</dbReference>
<keyword evidence="3" id="KW-1185">Reference proteome</keyword>
<proteinExistence type="predicted"/>
<reference evidence="3" key="1">
    <citation type="journal article" date="2019" name="Int. J. Syst. Evol. Microbiol.">
        <title>The Global Catalogue of Microorganisms (GCM) 10K type strain sequencing project: providing services to taxonomists for standard genome sequencing and annotation.</title>
        <authorList>
            <consortium name="The Broad Institute Genomics Platform"/>
            <consortium name="The Broad Institute Genome Sequencing Center for Infectious Disease"/>
            <person name="Wu L."/>
            <person name="Ma J."/>
        </authorList>
    </citation>
    <scope>NUCLEOTIDE SEQUENCE [LARGE SCALE GENOMIC DNA]</scope>
    <source>
        <strain evidence="3">JCM 10671</strain>
    </source>
</reference>
<accession>A0ABP3SHJ3</accession>
<comment type="caution">
    <text evidence="2">The sequence shown here is derived from an EMBL/GenBank/DDBJ whole genome shotgun (WGS) entry which is preliminary data.</text>
</comment>
<name>A0ABP3SHJ3_9ACTN</name>
<evidence type="ECO:0008006" key="4">
    <source>
        <dbReference type="Google" id="ProtNLM"/>
    </source>
</evidence>
<dbReference type="InterPro" id="IPR013784">
    <property type="entry name" value="Carb-bd-like_fold"/>
</dbReference>
<evidence type="ECO:0000256" key="1">
    <source>
        <dbReference type="SAM" id="Phobius"/>
    </source>
</evidence>
<sequence>MFWRKHRRIEEPPRDRGFSVAEVVVAFGIFAIVGTTVSTGLVNVMHVTSDDRNRVRAASLASREIDIVRSAFNSPAIGPKQVEAGEVLNPNPLPGGTTGAPLVIDGVPFTVKRVAEWTQQGASNGPCDVDAGGGNAPLAYLRVTAEVSWPNMGSTQPVKSSTLLTPPLGTFAQGTGHLRVTVVDQTGDRVEGRQVTLSGPGGTVSQTTADGGCSFFAGLPVGTYTASVSAPGGIDRNTWEPTSTQTVSVIANTIAQANLAYATAAGVTAALAPSLPEFPPAKNIPLTAANTAFTPNGRRVLPGDGSQRTFRAWPFPDGIDLWAGSCNDADPIATGGERQNPVVLTPGSSVTADVPLVPLTVNVRLAVGLLPVGNRTVYAVHAKDQSTGCAAAVSDPVSGGSAAGEVLELPVRTDAAGMARVSLPYGRWQIKVKNSVLPQLGTWPIIDLRADRPGPNVVTVSVVL</sequence>
<keyword evidence="1" id="KW-0472">Membrane</keyword>
<dbReference type="Gene3D" id="2.60.40.1120">
    <property type="entry name" value="Carboxypeptidase-like, regulatory domain"/>
    <property type="match status" value="1"/>
</dbReference>
<keyword evidence="1" id="KW-0812">Transmembrane</keyword>
<protein>
    <recommendedName>
        <fullName evidence="4">Alpha-amylase</fullName>
    </recommendedName>
</protein>
<keyword evidence="1" id="KW-1133">Transmembrane helix</keyword>
<evidence type="ECO:0000313" key="2">
    <source>
        <dbReference type="EMBL" id="GAA0635526.1"/>
    </source>
</evidence>
<dbReference type="EMBL" id="BAAAHE010000049">
    <property type="protein sequence ID" value="GAA0635526.1"/>
    <property type="molecule type" value="Genomic_DNA"/>
</dbReference>
<gene>
    <name evidence="2" type="ORF">GCM10009547_44590</name>
</gene>